<sequence>MILTQTLWHLRELTRQIWIRVALLSALAIFAAALTPVLGPLVPDAVRFGIDETAAQALLEILTNSMLVVATFSLTVMVTAHNFAASQASPRAHRLLRQDGRTQSILATFIGAFVFALFSRIVISVGLYGDGGFSIIYLVTIFVIGLVIVALIRWVQQLSELGSMEATTARIEEAAHHAMKTRMDSPYLGCTRLPEDAELTGQEIFSTKSGYVQHIDANALSEAADASGGRVDLVVLPGDWVAKGDLLMRVSGLPVVTDVPTTGDDSAEYTDLRENVLIDDLQSFDQDPLFGFQVMSEIAQRALSPSLNDPRTAIDVIHRQSRLLALWPAPSDPVPDNTRSPLPGVRTREISAEAAISTALDAIARDGAKMVEVQMALQRVLARLAEHGDPEMAKAARTASARAIKLSDAGLSLEQDRVRVREIAPKA</sequence>
<dbReference type="RefSeq" id="WP_092758752.1">
    <property type="nucleotide sequence ID" value="NZ_FNZQ01000001.1"/>
</dbReference>
<keyword evidence="1" id="KW-1133">Transmembrane helix</keyword>
<evidence type="ECO:0000313" key="2">
    <source>
        <dbReference type="EMBL" id="SEK24808.1"/>
    </source>
</evidence>
<dbReference type="Proteomes" id="UP000199283">
    <property type="component" value="Unassembled WGS sequence"/>
</dbReference>
<feature type="transmembrane region" description="Helical" evidence="1">
    <location>
        <begin position="135"/>
        <end position="155"/>
    </location>
</feature>
<reference evidence="2 3" key="1">
    <citation type="submission" date="2016-10" db="EMBL/GenBank/DDBJ databases">
        <authorList>
            <person name="de Groot N.N."/>
        </authorList>
    </citation>
    <scope>NUCLEOTIDE SEQUENCE [LARGE SCALE GENOMIC DNA]</scope>
    <source>
        <strain evidence="2 3">DSM 14858</strain>
    </source>
</reference>
<keyword evidence="3" id="KW-1185">Reference proteome</keyword>
<feature type="transmembrane region" description="Helical" evidence="1">
    <location>
        <begin position="21"/>
        <end position="41"/>
    </location>
</feature>
<dbReference type="Pfam" id="PF10011">
    <property type="entry name" value="DUF2254"/>
    <property type="match status" value="1"/>
</dbReference>
<protein>
    <submittedName>
        <fullName evidence="2">Uncharacterized membrane protein</fullName>
    </submittedName>
</protein>
<gene>
    <name evidence="2" type="ORF">SAMN04488526_0097</name>
</gene>
<keyword evidence="1" id="KW-0472">Membrane</keyword>
<accession>A0A1H7FFP4</accession>
<dbReference type="OrthoDB" id="2955631at2"/>
<feature type="transmembrane region" description="Helical" evidence="1">
    <location>
        <begin position="105"/>
        <end position="129"/>
    </location>
</feature>
<evidence type="ECO:0000313" key="3">
    <source>
        <dbReference type="Proteomes" id="UP000199283"/>
    </source>
</evidence>
<name>A0A1H7FFP4_9RHOB</name>
<keyword evidence="1" id="KW-0812">Transmembrane</keyword>
<proteinExistence type="predicted"/>
<organism evidence="2 3">
    <name type="scientific">Jannaschia helgolandensis</name>
    <dbReference type="NCBI Taxonomy" id="188906"/>
    <lineage>
        <taxon>Bacteria</taxon>
        <taxon>Pseudomonadati</taxon>
        <taxon>Pseudomonadota</taxon>
        <taxon>Alphaproteobacteria</taxon>
        <taxon>Rhodobacterales</taxon>
        <taxon>Roseobacteraceae</taxon>
        <taxon>Jannaschia</taxon>
    </lineage>
</organism>
<dbReference type="InterPro" id="IPR018723">
    <property type="entry name" value="DUF2254_membrane"/>
</dbReference>
<dbReference type="EMBL" id="FNZQ01000001">
    <property type="protein sequence ID" value="SEK24808.1"/>
    <property type="molecule type" value="Genomic_DNA"/>
</dbReference>
<feature type="transmembrane region" description="Helical" evidence="1">
    <location>
        <begin position="61"/>
        <end position="84"/>
    </location>
</feature>
<dbReference type="AlphaFoldDB" id="A0A1H7FFP4"/>
<evidence type="ECO:0000256" key="1">
    <source>
        <dbReference type="SAM" id="Phobius"/>
    </source>
</evidence>